<proteinExistence type="predicted"/>
<dbReference type="PROSITE" id="PS50836">
    <property type="entry name" value="DOMON"/>
    <property type="match status" value="1"/>
</dbReference>
<dbReference type="PANTHER" id="PTHR10157">
    <property type="entry name" value="DOPAMINE BETA HYDROXYLASE RELATED"/>
    <property type="match status" value="1"/>
</dbReference>
<dbReference type="PANTHER" id="PTHR10157:SF41">
    <property type="entry name" value="DBH-LIKE MONOOXYGENASE PROTEIN 2 HOMOLOG"/>
    <property type="match status" value="1"/>
</dbReference>
<dbReference type="InterPro" id="IPR000945">
    <property type="entry name" value="DBH-like"/>
</dbReference>
<evidence type="ECO:0000313" key="3">
    <source>
        <dbReference type="Proteomes" id="UP001642540"/>
    </source>
</evidence>
<dbReference type="Pfam" id="PF03351">
    <property type="entry name" value="DOMON"/>
    <property type="match status" value="1"/>
</dbReference>
<gene>
    <name evidence="2" type="ORF">ODALV1_LOCUS24654</name>
</gene>
<keyword evidence="3" id="KW-1185">Reference proteome</keyword>
<dbReference type="InterPro" id="IPR005018">
    <property type="entry name" value="DOMON_domain"/>
</dbReference>
<protein>
    <recommendedName>
        <fullName evidence="1">DOMON domain-containing protein</fullName>
    </recommendedName>
</protein>
<dbReference type="CDD" id="cd09631">
    <property type="entry name" value="DOMON_DOH"/>
    <property type="match status" value="1"/>
</dbReference>
<organism evidence="2 3">
    <name type="scientific">Orchesella dallaii</name>
    <dbReference type="NCBI Taxonomy" id="48710"/>
    <lineage>
        <taxon>Eukaryota</taxon>
        <taxon>Metazoa</taxon>
        <taxon>Ecdysozoa</taxon>
        <taxon>Arthropoda</taxon>
        <taxon>Hexapoda</taxon>
        <taxon>Collembola</taxon>
        <taxon>Entomobryomorpha</taxon>
        <taxon>Entomobryoidea</taxon>
        <taxon>Orchesellidae</taxon>
        <taxon>Orchesellinae</taxon>
        <taxon>Orchesella</taxon>
    </lineage>
</organism>
<feature type="domain" description="DOMON" evidence="1">
    <location>
        <begin position="1"/>
        <end position="83"/>
    </location>
</feature>
<reference evidence="2 3" key="1">
    <citation type="submission" date="2024-08" db="EMBL/GenBank/DDBJ databases">
        <authorList>
            <person name="Cucini C."/>
            <person name="Frati F."/>
        </authorList>
    </citation>
    <scope>NUCLEOTIDE SEQUENCE [LARGE SCALE GENOMIC DNA]</scope>
</reference>
<dbReference type="InterPro" id="IPR045266">
    <property type="entry name" value="DOH_DOMON"/>
</dbReference>
<dbReference type="EMBL" id="CAXLJM020000092">
    <property type="protein sequence ID" value="CAL8132552.1"/>
    <property type="molecule type" value="Genomic_DNA"/>
</dbReference>
<name>A0ABP1RPJ5_9HEXA</name>
<dbReference type="Proteomes" id="UP001642540">
    <property type="component" value="Unassembled WGS sequence"/>
</dbReference>
<evidence type="ECO:0000259" key="1">
    <source>
        <dbReference type="PROSITE" id="PS50836"/>
    </source>
</evidence>
<evidence type="ECO:0000313" key="2">
    <source>
        <dbReference type="EMBL" id="CAL8132552.1"/>
    </source>
</evidence>
<accession>A0ABP1RPJ5</accession>
<sequence>MTGADLFIGGVNTVNNTWYGKDYHGTGKRMPIEDLNGQDWDVMVGSEREGMTSLLIGRLLDTKSPEEDFTISDSDVYVLWSYGENDTINHHVARGSRRLNLFIADDAVTTTTRKPGSGSGSPAFYFSWWPSSPSGNKKLT</sequence>
<comment type="caution">
    <text evidence="2">The sequence shown here is derived from an EMBL/GenBank/DDBJ whole genome shotgun (WGS) entry which is preliminary data.</text>
</comment>